<dbReference type="PROSITE" id="PS00463">
    <property type="entry name" value="ZN2_CY6_FUNGAL_1"/>
    <property type="match status" value="1"/>
</dbReference>
<evidence type="ECO:0000259" key="3">
    <source>
        <dbReference type="PROSITE" id="PS00463"/>
    </source>
</evidence>
<organism evidence="4 5">
    <name type="scientific">Anthostomella pinea</name>
    <dbReference type="NCBI Taxonomy" id="933095"/>
    <lineage>
        <taxon>Eukaryota</taxon>
        <taxon>Fungi</taxon>
        <taxon>Dikarya</taxon>
        <taxon>Ascomycota</taxon>
        <taxon>Pezizomycotina</taxon>
        <taxon>Sordariomycetes</taxon>
        <taxon>Xylariomycetidae</taxon>
        <taxon>Xylariales</taxon>
        <taxon>Xylariaceae</taxon>
        <taxon>Anthostomella</taxon>
    </lineage>
</organism>
<comment type="caution">
    <text evidence="4">The sequence shown here is derived from an EMBL/GenBank/DDBJ whole genome shotgun (WGS) entry which is preliminary data.</text>
</comment>
<proteinExistence type="predicted"/>
<dbReference type="GO" id="GO:0008270">
    <property type="term" value="F:zinc ion binding"/>
    <property type="evidence" value="ECO:0007669"/>
    <property type="project" value="InterPro"/>
</dbReference>
<sequence>MVTQERSFCPINAPKKKSLPSHSSRELASQTPRKQPTGAAKRTRNRQSGKRKVKSCSACRGAHIRCVADCYGVPCERCAKKSLPNCSLLHPPNDTQRQSEGTGKIVAKKLTLTTEPLALREQRLQKMAAAVEAFLAA</sequence>
<reference evidence="4" key="1">
    <citation type="submission" date="2023-10" db="EMBL/GenBank/DDBJ databases">
        <authorList>
            <person name="Hackl T."/>
        </authorList>
    </citation>
    <scope>NUCLEOTIDE SEQUENCE</scope>
</reference>
<keyword evidence="1" id="KW-0539">Nucleus</keyword>
<protein>
    <submittedName>
        <fullName evidence="4">Uu.00g115640.m01.CDS01</fullName>
    </submittedName>
</protein>
<dbReference type="InterPro" id="IPR001138">
    <property type="entry name" value="Zn2Cys6_DnaBD"/>
</dbReference>
<feature type="compositionally biased region" description="Basic residues" evidence="2">
    <location>
        <begin position="41"/>
        <end position="54"/>
    </location>
</feature>
<dbReference type="EMBL" id="CAUWAG010000006">
    <property type="protein sequence ID" value="CAJ2504170.1"/>
    <property type="molecule type" value="Genomic_DNA"/>
</dbReference>
<evidence type="ECO:0000313" key="5">
    <source>
        <dbReference type="Proteomes" id="UP001295740"/>
    </source>
</evidence>
<evidence type="ECO:0000256" key="2">
    <source>
        <dbReference type="SAM" id="MobiDB-lite"/>
    </source>
</evidence>
<evidence type="ECO:0000313" key="4">
    <source>
        <dbReference type="EMBL" id="CAJ2504170.1"/>
    </source>
</evidence>
<name>A0AAI8YGN6_9PEZI</name>
<dbReference type="Proteomes" id="UP001295740">
    <property type="component" value="Unassembled WGS sequence"/>
</dbReference>
<feature type="compositionally biased region" description="Polar residues" evidence="2">
    <location>
        <begin position="20"/>
        <end position="34"/>
    </location>
</feature>
<feature type="region of interest" description="Disordered" evidence="2">
    <location>
        <begin position="1"/>
        <end position="54"/>
    </location>
</feature>
<accession>A0AAI8YGN6</accession>
<evidence type="ECO:0000256" key="1">
    <source>
        <dbReference type="ARBA" id="ARBA00023242"/>
    </source>
</evidence>
<gene>
    <name evidence="4" type="ORF">KHLLAP_LOCUS4638</name>
</gene>
<dbReference type="GO" id="GO:0000981">
    <property type="term" value="F:DNA-binding transcription factor activity, RNA polymerase II-specific"/>
    <property type="evidence" value="ECO:0007669"/>
    <property type="project" value="InterPro"/>
</dbReference>
<feature type="domain" description="Zn(2)-C6 fungal-type" evidence="3">
    <location>
        <begin position="55"/>
        <end position="86"/>
    </location>
</feature>
<dbReference type="AlphaFoldDB" id="A0AAI8YGN6"/>
<keyword evidence="5" id="KW-1185">Reference proteome</keyword>